<protein>
    <recommendedName>
        <fullName evidence="4">Rap-GAP domain-containing protein</fullName>
    </recommendedName>
</protein>
<feature type="region of interest" description="Disordered" evidence="1">
    <location>
        <begin position="1132"/>
        <end position="1166"/>
    </location>
</feature>
<dbReference type="PANTHER" id="PTHR21344">
    <property type="entry name" value="RAL GTPASE-ACTIVATING PROTEIN SUBUNIT BETA"/>
    <property type="match status" value="1"/>
</dbReference>
<evidence type="ECO:0000313" key="3">
    <source>
        <dbReference type="Proteomes" id="UP000014680"/>
    </source>
</evidence>
<evidence type="ECO:0008006" key="4">
    <source>
        <dbReference type="Google" id="ProtNLM"/>
    </source>
</evidence>
<dbReference type="InterPro" id="IPR016024">
    <property type="entry name" value="ARM-type_fold"/>
</dbReference>
<feature type="compositionally biased region" description="Polar residues" evidence="1">
    <location>
        <begin position="1180"/>
        <end position="1197"/>
    </location>
</feature>
<keyword evidence="3" id="KW-1185">Reference proteome</keyword>
<evidence type="ECO:0000313" key="2">
    <source>
        <dbReference type="EMBL" id="ELP87288.1"/>
    </source>
</evidence>
<dbReference type="KEGG" id="eiv:EIN_095450"/>
<dbReference type="InterPro" id="IPR039930">
    <property type="entry name" value="RALGAPB"/>
</dbReference>
<feature type="compositionally biased region" description="Low complexity" evidence="1">
    <location>
        <begin position="1234"/>
        <end position="1243"/>
    </location>
</feature>
<dbReference type="AlphaFoldDB" id="A0A0A1U3G3"/>
<feature type="region of interest" description="Disordered" evidence="1">
    <location>
        <begin position="1092"/>
        <end position="1112"/>
    </location>
</feature>
<dbReference type="PANTHER" id="PTHR21344:SF1">
    <property type="entry name" value="RAL GTPASE-ACTIVATING PROTEIN SUBUNIT BETA"/>
    <property type="match status" value="1"/>
</dbReference>
<organism evidence="2 3">
    <name type="scientific">Entamoeba invadens IP1</name>
    <dbReference type="NCBI Taxonomy" id="370355"/>
    <lineage>
        <taxon>Eukaryota</taxon>
        <taxon>Amoebozoa</taxon>
        <taxon>Evosea</taxon>
        <taxon>Archamoebae</taxon>
        <taxon>Mastigamoebida</taxon>
        <taxon>Entamoebidae</taxon>
        <taxon>Entamoeba</taxon>
    </lineage>
</organism>
<evidence type="ECO:0000256" key="1">
    <source>
        <dbReference type="SAM" id="MobiDB-lite"/>
    </source>
</evidence>
<dbReference type="RefSeq" id="XP_004254059.1">
    <property type="nucleotide sequence ID" value="XM_004254011.1"/>
</dbReference>
<dbReference type="EMBL" id="KB206860">
    <property type="protein sequence ID" value="ELP87288.1"/>
    <property type="molecule type" value="Genomic_DNA"/>
</dbReference>
<dbReference type="OrthoDB" id="18562at2759"/>
<feature type="compositionally biased region" description="Polar residues" evidence="1">
    <location>
        <begin position="1066"/>
        <end position="1079"/>
    </location>
</feature>
<dbReference type="GeneID" id="14886183"/>
<dbReference type="SUPFAM" id="SSF48371">
    <property type="entry name" value="ARM repeat"/>
    <property type="match status" value="1"/>
</dbReference>
<reference evidence="2 3" key="1">
    <citation type="submission" date="2012-10" db="EMBL/GenBank/DDBJ databases">
        <authorList>
            <person name="Zafar N."/>
            <person name="Inman J."/>
            <person name="Hall N."/>
            <person name="Lorenzi H."/>
            <person name="Caler E."/>
        </authorList>
    </citation>
    <scope>NUCLEOTIDE SEQUENCE [LARGE SCALE GENOMIC DNA]</scope>
    <source>
        <strain evidence="2 3">IP1</strain>
    </source>
</reference>
<accession>A0A0A1U3G3</accession>
<dbReference type="Proteomes" id="UP000014680">
    <property type="component" value="Unassembled WGS sequence"/>
</dbReference>
<gene>
    <name evidence="2" type="ORF">EIN_095450</name>
</gene>
<feature type="compositionally biased region" description="Polar residues" evidence="1">
    <location>
        <begin position="1132"/>
        <end position="1158"/>
    </location>
</feature>
<proteinExistence type="predicted"/>
<name>A0A0A1U3G3_ENTIV</name>
<feature type="region of interest" description="Disordered" evidence="1">
    <location>
        <begin position="1180"/>
        <end position="1277"/>
    </location>
</feature>
<dbReference type="VEuPathDB" id="AmoebaDB:EIN_095450"/>
<feature type="region of interest" description="Disordered" evidence="1">
    <location>
        <begin position="1060"/>
        <end position="1079"/>
    </location>
</feature>
<dbReference type="GO" id="GO:0005096">
    <property type="term" value="F:GTPase activator activity"/>
    <property type="evidence" value="ECO:0007669"/>
    <property type="project" value="InterPro"/>
</dbReference>
<sequence>MFTSKAQELGLLTPSNETDVLSIFESKTQSGIVGLVCADILKNKENLNKFFLSKSHTTWLLEVIGAGLQLNLSDSTIITQCIDLYEKWFVKNENVPDTINTNRAAYLEECLLQLTLIFSHEPKVAEYPIYETLCMKTLKIFEFLYPSIRTTKIENVFVRALIAVAENVFCSKNTIILNETFKFLNVVWTCFSSKENELWDILKKCYVNWITNKTVALIWKDTMISLQNSLVEVLTSQSDEHVITTQINQVDYTVTFTSTYLLTFYLKFLHITGNLCNVENADVHHRLILGIGKLVDGLLKTVLSGNDIMRIFCDILYQTVVYKDHRTFTESVLDSISIFVTIFLTKKESYDMNYLYKTQSALSKCLTSINLDINIGTVEHLINLFNVRPELSSMLSGDIMFSLCRIAKEAAPTPQNKKNILTLLQQIQMIFTPRRDSLQQNTVSLLQQAIDVVFSIIKIDPEHCDDVFVTMNRILVSIVSLDNKGMNVNKFLNLFVKEFDNNSGTWLLQISQMGNPLCEFLKNILAYKESVDFTILKDIFTIMQKRVMENSEEPQKVENLLSVFSLFYSVCLPQLSHEQLLFTNAILDKVIKTIQNDSTLAEFDFDIKLQNILYETNQKSFLDNQITETFVTKELEKRGFTGNDFIHVYYVFENSVISIIEVPWYEKVIVILRNRYGKAVYSFLMDDENEEWKMGNIPVGEEREVKALKTISPKWIKSGENEVDEIEKMRNENNKTQYGGMGNGKLQLPFVVCEKTWKEMNCDVLNPCFRQRILSSVLNYNHMTNSPVEELVSNEELFKELGRLDGTSCLREFDVIVKAEQATHEYLEFVGNLGVLETVKENDTQRTELRYLSDGVLVNYHVDILNTNNNRFRDMRETDVLISWGCSSDKCSDQSQDNSLECGLTITITPTTSELYMVSLNSKVGLCLENQLCSFEVMSSLIKGVVLARANESETKRSAFTERNNILLSVASFLDTKYTCVATHSLFSNNHLKLTKPVDFKNVTVFAFPQQITKKTKHPSNITFTKAKSPNTCKNNLLRSPSPSSSRGFKTVVGILDKTSPPCGAESTSPTLSPSPNQRVTMGLYRKKFGEQGTRPTTMDAATAKSISPEERREPIKTEFFTSRSPVAVNSLTPDMKQNASPQFISDNSSPTNVSKASDTAKLPLQNNFMGGSIYGGITFSSSKTPNGTSPHSQESPNYLAGNGNRRTTFLRDAVDKNKPQTPTNTPQPPQQPTSPTLQSTQHPLPPPSPSQERRRAFVGRRTPASQRPPDIPGESN</sequence>